<comment type="caution">
    <text evidence="2">The sequence shown here is derived from an EMBL/GenBank/DDBJ whole genome shotgun (WGS) entry which is preliminary data.</text>
</comment>
<feature type="region of interest" description="Disordered" evidence="1">
    <location>
        <begin position="115"/>
        <end position="145"/>
    </location>
</feature>
<evidence type="ECO:0000313" key="2">
    <source>
        <dbReference type="EMBL" id="KRZ06349.1"/>
    </source>
</evidence>
<keyword evidence="3" id="KW-1185">Reference proteome</keyword>
<evidence type="ECO:0000256" key="1">
    <source>
        <dbReference type="SAM" id="MobiDB-lite"/>
    </source>
</evidence>
<reference evidence="2 3" key="1">
    <citation type="submission" date="2015-01" db="EMBL/GenBank/DDBJ databases">
        <title>Evolution of Trichinella species and genotypes.</title>
        <authorList>
            <person name="Korhonen P.K."/>
            <person name="Edoardo P."/>
            <person name="Giuseppe L.R."/>
            <person name="Gasser R.B."/>
        </authorList>
    </citation>
    <scope>NUCLEOTIDE SEQUENCE [LARGE SCALE GENOMIC DNA]</scope>
    <source>
        <strain evidence="2">ISS1029</strain>
    </source>
</reference>
<gene>
    <name evidence="2" type="ORF">T11_14757</name>
</gene>
<dbReference type="EMBL" id="JYDP01000120">
    <property type="protein sequence ID" value="KRZ06349.1"/>
    <property type="molecule type" value="Genomic_DNA"/>
</dbReference>
<evidence type="ECO:0000313" key="3">
    <source>
        <dbReference type="Proteomes" id="UP000055024"/>
    </source>
</evidence>
<dbReference type="AlphaFoldDB" id="A0A0V1H760"/>
<accession>A0A0V1H760</accession>
<dbReference type="Proteomes" id="UP000055024">
    <property type="component" value="Unassembled WGS sequence"/>
</dbReference>
<protein>
    <submittedName>
        <fullName evidence="2">Uncharacterized protein</fullName>
    </submittedName>
</protein>
<name>A0A0V1H760_9BILA</name>
<feature type="region of interest" description="Disordered" evidence="1">
    <location>
        <begin position="66"/>
        <end position="90"/>
    </location>
</feature>
<dbReference type="STRING" id="268475.A0A0V1H760"/>
<organism evidence="2 3">
    <name type="scientific">Trichinella zimbabwensis</name>
    <dbReference type="NCBI Taxonomy" id="268475"/>
    <lineage>
        <taxon>Eukaryota</taxon>
        <taxon>Metazoa</taxon>
        <taxon>Ecdysozoa</taxon>
        <taxon>Nematoda</taxon>
        <taxon>Enoplea</taxon>
        <taxon>Dorylaimia</taxon>
        <taxon>Trichinellida</taxon>
        <taxon>Trichinellidae</taxon>
        <taxon>Trichinella</taxon>
    </lineage>
</organism>
<sequence length="190" mass="20197">MVRKIDLIDAEIVQCHCSVAILQSTFPTSSNWQTFPKQRTNCPTPTPATRAAALGRGRATISTRTAPPLPVRRVPGTTPSHRPAPSPCTGRSATPVPNVCCSTTTHTRHGRVRACGRGGRSVASSDPMRCPKPAQRRPSPSAAGKLCIDSRPVPGDPFARVARTCSRPSVCAATCRCPLAESLRPATLRL</sequence>
<proteinExistence type="predicted"/>